<dbReference type="PANTHER" id="PTHR46725:SF1">
    <property type="entry name" value="COILED-COIL DOMAIN-CONTAINING PROTEIN 57"/>
    <property type="match status" value="1"/>
</dbReference>
<organism evidence="3 4">
    <name type="scientific">Phrynosoma platyrhinos</name>
    <name type="common">Desert horned lizard</name>
    <dbReference type="NCBI Taxonomy" id="52577"/>
    <lineage>
        <taxon>Eukaryota</taxon>
        <taxon>Metazoa</taxon>
        <taxon>Chordata</taxon>
        <taxon>Craniata</taxon>
        <taxon>Vertebrata</taxon>
        <taxon>Euteleostomi</taxon>
        <taxon>Lepidosauria</taxon>
        <taxon>Squamata</taxon>
        <taxon>Bifurcata</taxon>
        <taxon>Unidentata</taxon>
        <taxon>Episquamata</taxon>
        <taxon>Toxicofera</taxon>
        <taxon>Iguania</taxon>
        <taxon>Phrynosomatidae</taxon>
        <taxon>Phrynosomatinae</taxon>
        <taxon>Phrynosoma</taxon>
    </lineage>
</organism>
<feature type="coiled-coil region" evidence="1">
    <location>
        <begin position="137"/>
        <end position="171"/>
    </location>
</feature>
<evidence type="ECO:0000313" key="4">
    <source>
        <dbReference type="Proteomes" id="UP000826234"/>
    </source>
</evidence>
<keyword evidence="4" id="KW-1185">Reference proteome</keyword>
<dbReference type="InterPro" id="IPR042481">
    <property type="entry name" value="CCDC57"/>
</dbReference>
<keyword evidence="1" id="KW-0175">Coiled coil</keyword>
<feature type="compositionally biased region" description="Polar residues" evidence="2">
    <location>
        <begin position="247"/>
        <end position="263"/>
    </location>
</feature>
<reference evidence="3 4" key="1">
    <citation type="journal article" date="2022" name="Gigascience">
        <title>A chromosome-level genome assembly and annotation of the desert horned lizard, Phrynosoma platyrhinos, provides insight into chromosomal rearrangements among reptiles.</title>
        <authorList>
            <person name="Koochekian N."/>
            <person name="Ascanio A."/>
            <person name="Farleigh K."/>
            <person name="Card D.C."/>
            <person name="Schield D.R."/>
            <person name="Castoe T.A."/>
            <person name="Jezkova T."/>
        </authorList>
    </citation>
    <scope>NUCLEOTIDE SEQUENCE [LARGE SCALE GENOMIC DNA]</scope>
    <source>
        <strain evidence="3">NK-2021</strain>
    </source>
</reference>
<evidence type="ECO:0000256" key="2">
    <source>
        <dbReference type="SAM" id="MobiDB-lite"/>
    </source>
</evidence>
<name>A0ABQ7TII0_PHRPL</name>
<sequence length="387" mass="44578">MHWIHYIEVILDSMAQAAFHSADCFSNLCKSVKGRFQYQRFWAQQDQVTLGHLASTTLMILNAHLQMCPFQSCFIKSFDPLQDFPRKWLLFVYKQQLSIAAEREEILERAKVQIELDWQRRCEDAERNQYQKSEALIQSLSAARDQVIAELQEKKQKLHELEMTLAAVTFERDQAIQELQKHGHLPKGEKQTISHSKSFFICKVFSQTLSPSDYVQSLEEEIKHLKKKSWAVDKQHKNPPKLPGKSFVSSQNSSICTKSTQTSHQDRIVSGKDGKRDNNIATDNLGLRKHKTEALQMDVMETQNPANEMLQVNSVHLRQQLGEGDGPHQHIENNARWLYNKLKEAARKICSLSKEKQQLLEMVNGLRAEFGTASKEGRLGYKNFGLL</sequence>
<protein>
    <submittedName>
        <fullName evidence="3">Uncharacterized protein</fullName>
    </submittedName>
</protein>
<evidence type="ECO:0000256" key="1">
    <source>
        <dbReference type="SAM" id="Coils"/>
    </source>
</evidence>
<comment type="caution">
    <text evidence="3">The sequence shown here is derived from an EMBL/GenBank/DDBJ whole genome shotgun (WGS) entry which is preliminary data.</text>
</comment>
<dbReference type="EMBL" id="JAIPUX010000439">
    <property type="protein sequence ID" value="KAH0629428.1"/>
    <property type="molecule type" value="Genomic_DNA"/>
</dbReference>
<dbReference type="Proteomes" id="UP000826234">
    <property type="component" value="Unassembled WGS sequence"/>
</dbReference>
<proteinExistence type="predicted"/>
<accession>A0ABQ7TII0</accession>
<feature type="region of interest" description="Disordered" evidence="2">
    <location>
        <begin position="229"/>
        <end position="281"/>
    </location>
</feature>
<gene>
    <name evidence="3" type="ORF">JD844_011493</name>
</gene>
<dbReference type="PANTHER" id="PTHR46725">
    <property type="entry name" value="COILED-COIL DOMAIN-CONTAINING PROTEIN 57"/>
    <property type="match status" value="1"/>
</dbReference>
<evidence type="ECO:0000313" key="3">
    <source>
        <dbReference type="EMBL" id="KAH0629428.1"/>
    </source>
</evidence>
<feature type="compositionally biased region" description="Basic and acidic residues" evidence="2">
    <location>
        <begin position="264"/>
        <end position="278"/>
    </location>
</feature>